<keyword evidence="1" id="KW-0732">Signal</keyword>
<sequence>MKTTSSIFRVFLFLATLSFLGSCDKDSDPTITEPDLSAVEESLEVMQITEDMDYFTLTVLQSIGVNGRILNDPFEKICAGVSVDINDDQKIITIDFGDGCTSPSGIVRKGKITITYNQNFLFPGATVTTNFIGYEVNGLQVSGVRTLVNQAIDLVNNQITLKVSMENGQVTWPDNTFVTYNTDQERVVKLGASGYEISITGTANGQSREGFPYSSTVSSDLIVKQDCVETGVLIPTAGLMELNYRGFQLTIDYGQGSCDKTILITYPGGTKEITVD</sequence>
<name>A0ABT2G7I4_9BACT</name>
<reference evidence="2 3" key="1">
    <citation type="submission" date="2022-08" db="EMBL/GenBank/DDBJ databases">
        <title>Algoriphagus sp. CAU 1643 isolated from mud.</title>
        <authorList>
            <person name="Kim W."/>
        </authorList>
    </citation>
    <scope>NUCLEOTIDE SEQUENCE [LARGE SCALE GENOMIC DNA]</scope>
    <source>
        <strain evidence="2 3">CAU 1643</strain>
    </source>
</reference>
<comment type="caution">
    <text evidence="2">The sequence shown here is derived from an EMBL/GenBank/DDBJ whole genome shotgun (WGS) entry which is preliminary data.</text>
</comment>
<gene>
    <name evidence="2" type="ORF">NY014_12210</name>
</gene>
<protein>
    <recommendedName>
        <fullName evidence="4">DUF5689 domain-containing protein</fullName>
    </recommendedName>
</protein>
<evidence type="ECO:0008006" key="4">
    <source>
        <dbReference type="Google" id="ProtNLM"/>
    </source>
</evidence>
<organism evidence="2 3">
    <name type="scientific">Algoriphagus limi</name>
    <dbReference type="NCBI Taxonomy" id="2975273"/>
    <lineage>
        <taxon>Bacteria</taxon>
        <taxon>Pseudomonadati</taxon>
        <taxon>Bacteroidota</taxon>
        <taxon>Cytophagia</taxon>
        <taxon>Cytophagales</taxon>
        <taxon>Cyclobacteriaceae</taxon>
        <taxon>Algoriphagus</taxon>
    </lineage>
</organism>
<proteinExistence type="predicted"/>
<evidence type="ECO:0000313" key="3">
    <source>
        <dbReference type="Proteomes" id="UP001206788"/>
    </source>
</evidence>
<dbReference type="RefSeq" id="WP_259414858.1">
    <property type="nucleotide sequence ID" value="NZ_JANWGH010000002.1"/>
</dbReference>
<feature type="signal peptide" evidence="1">
    <location>
        <begin position="1"/>
        <end position="21"/>
    </location>
</feature>
<feature type="chain" id="PRO_5046506683" description="DUF5689 domain-containing protein" evidence="1">
    <location>
        <begin position="22"/>
        <end position="276"/>
    </location>
</feature>
<dbReference type="PROSITE" id="PS51257">
    <property type="entry name" value="PROKAR_LIPOPROTEIN"/>
    <property type="match status" value="1"/>
</dbReference>
<evidence type="ECO:0000313" key="2">
    <source>
        <dbReference type="EMBL" id="MCS5491201.1"/>
    </source>
</evidence>
<dbReference type="Proteomes" id="UP001206788">
    <property type="component" value="Unassembled WGS sequence"/>
</dbReference>
<accession>A0ABT2G7I4</accession>
<keyword evidence="3" id="KW-1185">Reference proteome</keyword>
<dbReference type="EMBL" id="JANWGH010000002">
    <property type="protein sequence ID" value="MCS5491201.1"/>
    <property type="molecule type" value="Genomic_DNA"/>
</dbReference>
<evidence type="ECO:0000256" key="1">
    <source>
        <dbReference type="SAM" id="SignalP"/>
    </source>
</evidence>